<keyword evidence="4 5" id="KW-0472">Membrane</keyword>
<keyword evidence="3 5" id="KW-1133">Transmembrane helix</keyword>
<dbReference type="Proteomes" id="UP000001826">
    <property type="component" value="Chromosome"/>
</dbReference>
<evidence type="ECO:0000256" key="3">
    <source>
        <dbReference type="ARBA" id="ARBA00022989"/>
    </source>
</evidence>
<dbReference type="SUPFAM" id="SSF51306">
    <property type="entry name" value="LexA/Signal peptidase"/>
    <property type="match status" value="1"/>
</dbReference>
<dbReference type="PRINTS" id="PR00728">
    <property type="entry name" value="SIGNALPTASE"/>
</dbReference>
<accession>Q8TWK2</accession>
<dbReference type="GO" id="GO:0006465">
    <property type="term" value="P:signal peptide processing"/>
    <property type="evidence" value="ECO:0007669"/>
    <property type="project" value="InterPro"/>
</dbReference>
<dbReference type="InParanoid" id="Q8TWK2"/>
<dbReference type="PaxDb" id="190192-MK1031"/>
<evidence type="ECO:0000313" key="7">
    <source>
        <dbReference type="EMBL" id="AAM02244.1"/>
    </source>
</evidence>
<name>Q8TWK2_METKA</name>
<proteinExistence type="predicted"/>
<dbReference type="MEROPS" id="S26.011"/>
<evidence type="ECO:0000256" key="5">
    <source>
        <dbReference type="SAM" id="Phobius"/>
    </source>
</evidence>
<dbReference type="InterPro" id="IPR036286">
    <property type="entry name" value="LexA/Signal_pep-like_sf"/>
</dbReference>
<dbReference type="NCBIfam" id="TIGR02228">
    <property type="entry name" value="sigpep_I_arch"/>
    <property type="match status" value="1"/>
</dbReference>
<dbReference type="EnsemblBacteria" id="AAM02244">
    <property type="protein sequence ID" value="AAM02244"/>
    <property type="gene ID" value="MK1031"/>
</dbReference>
<dbReference type="STRING" id="190192.MK1031"/>
<dbReference type="KEGG" id="mka:MK1031"/>
<gene>
    <name evidence="7" type="primary">lepB</name>
    <name evidence="7" type="ordered locus">MK1031</name>
</gene>
<dbReference type="AlphaFoldDB" id="Q8TWK2"/>
<dbReference type="PANTHER" id="PTHR10806">
    <property type="entry name" value="SIGNAL PEPTIDASE COMPLEX CATALYTIC SUBUNIT SEC11"/>
    <property type="match status" value="1"/>
</dbReference>
<dbReference type="Gene3D" id="2.10.109.10">
    <property type="entry name" value="Umud Fragment, subunit A"/>
    <property type="match status" value="1"/>
</dbReference>
<reference evidence="7 8" key="1">
    <citation type="journal article" date="2002" name="Proc. Natl. Acad. Sci. U.S.A.">
        <title>The complete genome of hyperthermophile Methanopyrus kandleri AV19 and monophyly of archaeal methanogens.</title>
        <authorList>
            <person name="Slesarev A.I."/>
            <person name="Mezhevaya K.V."/>
            <person name="Makarova K.S."/>
            <person name="Polushin N.N."/>
            <person name="Shcherbinina O.V."/>
            <person name="Shakhova V.V."/>
            <person name="Belova G.I."/>
            <person name="Aravind L."/>
            <person name="Natale D.A."/>
            <person name="Rogozin I.B."/>
            <person name="Tatusov R.L."/>
            <person name="Wolf Y.I."/>
            <person name="Stetter K.O."/>
            <person name="Malykh A.G."/>
            <person name="Koonin E.V."/>
            <person name="Kozyavkin S.A."/>
        </authorList>
    </citation>
    <scope>NUCLEOTIDE SEQUENCE [LARGE SCALE GENOMIC DNA]</scope>
    <source>
        <strain evidence="8">AV19 / DSM 6324 / JCM 9639 / NBRC 100938</strain>
    </source>
</reference>
<evidence type="ECO:0000256" key="1">
    <source>
        <dbReference type="ARBA" id="ARBA00004370"/>
    </source>
</evidence>
<evidence type="ECO:0000259" key="6">
    <source>
        <dbReference type="Pfam" id="PF10502"/>
    </source>
</evidence>
<dbReference type="GO" id="GO:0016020">
    <property type="term" value="C:membrane"/>
    <property type="evidence" value="ECO:0007669"/>
    <property type="project" value="UniProtKB-SubCell"/>
</dbReference>
<protein>
    <submittedName>
        <fullName evidence="7">Type I signal peptidase</fullName>
    </submittedName>
</protein>
<organism evidence="7 8">
    <name type="scientific">Methanopyrus kandleri (strain AV19 / DSM 6324 / JCM 9639 / NBRC 100938)</name>
    <dbReference type="NCBI Taxonomy" id="190192"/>
    <lineage>
        <taxon>Archaea</taxon>
        <taxon>Methanobacteriati</taxon>
        <taxon>Methanobacteriota</taxon>
        <taxon>Methanomada group</taxon>
        <taxon>Methanopyri</taxon>
        <taxon>Methanopyrales</taxon>
        <taxon>Methanopyraceae</taxon>
        <taxon>Methanopyrus</taxon>
    </lineage>
</organism>
<dbReference type="CDD" id="cd06530">
    <property type="entry name" value="S26_SPase_I"/>
    <property type="match status" value="1"/>
</dbReference>
<dbReference type="InterPro" id="IPR001733">
    <property type="entry name" value="Peptidase_S26B"/>
</dbReference>
<evidence type="ECO:0000256" key="4">
    <source>
        <dbReference type="ARBA" id="ARBA00023136"/>
    </source>
</evidence>
<dbReference type="FunCoup" id="Q8TWK2">
    <property type="interactions" value="22"/>
</dbReference>
<comment type="subcellular location">
    <subcellularLocation>
        <location evidence="1">Membrane</location>
    </subcellularLocation>
</comment>
<dbReference type="EMBL" id="AE009439">
    <property type="protein sequence ID" value="AAM02244.1"/>
    <property type="molecule type" value="Genomic_DNA"/>
</dbReference>
<feature type="transmembrane region" description="Helical" evidence="5">
    <location>
        <begin position="21"/>
        <end position="42"/>
    </location>
</feature>
<dbReference type="Pfam" id="PF10502">
    <property type="entry name" value="Peptidase_S26"/>
    <property type="match status" value="1"/>
</dbReference>
<evidence type="ECO:0000313" key="8">
    <source>
        <dbReference type="Proteomes" id="UP000001826"/>
    </source>
</evidence>
<feature type="domain" description="Peptidase S26" evidence="6">
    <location>
        <begin position="53"/>
        <end position="114"/>
    </location>
</feature>
<dbReference type="GO" id="GO:0004252">
    <property type="term" value="F:serine-type endopeptidase activity"/>
    <property type="evidence" value="ECO:0007669"/>
    <property type="project" value="InterPro"/>
</dbReference>
<dbReference type="HOGENOM" id="CLU_089996_4_0_2"/>
<keyword evidence="8" id="KW-1185">Reference proteome</keyword>
<dbReference type="PANTHER" id="PTHR10806:SF6">
    <property type="entry name" value="SIGNAL PEPTIDASE COMPLEX CATALYTIC SUBUNIT SEC11"/>
    <property type="match status" value="1"/>
</dbReference>
<sequence length="155" mass="17252">MGWSALNVKRAWRKVRELRGWKAAVFYVVLGVALGYGLRYGLGFVLGTPDPVVTVISESMYPYYNVGDVLLVVGVPYRDIKVGDVIVYRLPGKPIPVVHRVIAKTPEGVITKGDNNPLPDPWCPIRPKEISGRVVLRIPYVGYPKALLDRYLYGG</sequence>
<evidence type="ECO:0000256" key="2">
    <source>
        <dbReference type="ARBA" id="ARBA00022692"/>
    </source>
</evidence>
<dbReference type="InterPro" id="IPR019533">
    <property type="entry name" value="Peptidase_S26"/>
</dbReference>
<keyword evidence="2 5" id="KW-0812">Transmembrane</keyword>